<evidence type="ECO:0000256" key="1">
    <source>
        <dbReference type="SAM" id="SignalP"/>
    </source>
</evidence>
<dbReference type="EMBL" id="CP021235">
    <property type="protein sequence ID" value="ARS36764.1"/>
    <property type="molecule type" value="Genomic_DNA"/>
</dbReference>
<dbReference type="OrthoDB" id="1121502at2"/>
<reference evidence="4" key="1">
    <citation type="submission" date="2017-05" db="EMBL/GenBank/DDBJ databases">
        <authorList>
            <person name="Ray J."/>
            <person name="Price M."/>
            <person name="Deutschbauer A."/>
        </authorList>
    </citation>
    <scope>NUCLEOTIDE SEQUENCE [LARGE SCALE GENOMIC DNA]</scope>
    <source>
        <strain evidence="4">DSM 19842</strain>
    </source>
</reference>
<dbReference type="Gene3D" id="3.10.450.360">
    <property type="match status" value="1"/>
</dbReference>
<feature type="domain" description="Putative beta-lactamase-inhibitor-like PepSY-like" evidence="2">
    <location>
        <begin position="19"/>
        <end position="77"/>
    </location>
</feature>
<keyword evidence="4" id="KW-1185">Reference proteome</keyword>
<dbReference type="SUPFAM" id="SSF160574">
    <property type="entry name" value="BT0923-like"/>
    <property type="match status" value="1"/>
</dbReference>
<feature type="chain" id="PRO_5010994113" description="Putative beta-lactamase-inhibitor-like PepSY-like domain-containing protein" evidence="1">
    <location>
        <begin position="21"/>
        <end position="148"/>
    </location>
</feature>
<dbReference type="Pfam" id="PF11396">
    <property type="entry name" value="PepSY_like"/>
    <property type="match status" value="2"/>
</dbReference>
<dbReference type="InterPro" id="IPR021533">
    <property type="entry name" value="PepSY-like"/>
</dbReference>
<feature type="domain" description="Putative beta-lactamase-inhibitor-like PepSY-like" evidence="2">
    <location>
        <begin position="81"/>
        <end position="132"/>
    </location>
</feature>
<dbReference type="STRING" id="709015.GCA_000472485_03187"/>
<dbReference type="Proteomes" id="UP000266292">
    <property type="component" value="Chromosome"/>
</dbReference>
<evidence type="ECO:0000313" key="4">
    <source>
        <dbReference type="Proteomes" id="UP000266292"/>
    </source>
</evidence>
<evidence type="ECO:0000259" key="2">
    <source>
        <dbReference type="Pfam" id="PF11396"/>
    </source>
</evidence>
<sequence length="148" mass="16660">MKKIVIALAFMGTTFASAQAQDVDQKDVPQAVSSALTQKYANATDLDWEMDGANYEAEFDMDRVDHTVLLDPSGKILMSKRDIMEKDLPQTVRTAIGQNYKSMRLDDIELVEKDGQTYYQVELDQQGQDKKVVLSADGREVTSPAYWD</sequence>
<organism evidence="3 4">
    <name type="scientific">Pontibacter actiniarum</name>
    <dbReference type="NCBI Taxonomy" id="323450"/>
    <lineage>
        <taxon>Bacteria</taxon>
        <taxon>Pseudomonadati</taxon>
        <taxon>Bacteroidota</taxon>
        <taxon>Cytophagia</taxon>
        <taxon>Cytophagales</taxon>
        <taxon>Hymenobacteraceae</taxon>
        <taxon>Pontibacter</taxon>
    </lineage>
</organism>
<protein>
    <recommendedName>
        <fullName evidence="2">Putative beta-lactamase-inhibitor-like PepSY-like domain-containing protein</fullName>
    </recommendedName>
</protein>
<keyword evidence="1" id="KW-0732">Signal</keyword>
<dbReference type="KEGG" id="pact:CA264_15790"/>
<dbReference type="AlphaFoldDB" id="A0A1X9YVH3"/>
<dbReference type="RefSeq" id="WP_025608364.1">
    <property type="nucleotide sequence ID" value="NZ_CP021235.1"/>
</dbReference>
<feature type="signal peptide" evidence="1">
    <location>
        <begin position="1"/>
        <end position="20"/>
    </location>
</feature>
<gene>
    <name evidence="3" type="ORF">CA264_15790</name>
</gene>
<accession>A0A1X9YVH3</accession>
<name>A0A1X9YVH3_9BACT</name>
<proteinExistence type="predicted"/>
<evidence type="ECO:0000313" key="3">
    <source>
        <dbReference type="EMBL" id="ARS36764.1"/>
    </source>
</evidence>